<sequence length="132" mass="14745">ERYALQFTEESVSVREEIDVDVDNGTEVIRVPGHNKQAPMEVMNDFVAGLTAKRLPLSKECYVSKLDPTLSTPQKLKLDLDLATKQPLSDEKIIKETATRVLGFADRLALPQTILDFCGSLPIYNIEEVPVD</sequence>
<reference evidence="3 4" key="1">
    <citation type="submission" date="2022-05" db="EMBL/GenBank/DDBJ databases">
        <authorList>
            <consortium name="Genoscope - CEA"/>
            <person name="William W."/>
        </authorList>
    </citation>
    <scope>NUCLEOTIDE SEQUENCE [LARGE SCALE GENOMIC DNA]</scope>
</reference>
<evidence type="ECO:0000259" key="2">
    <source>
        <dbReference type="PROSITE" id="PS50869"/>
    </source>
</evidence>
<feature type="non-terminal residue" evidence="3">
    <location>
        <position position="1"/>
    </location>
</feature>
<feature type="domain" description="BRICHOS" evidence="2">
    <location>
        <begin position="34"/>
        <end position="126"/>
    </location>
</feature>
<gene>
    <name evidence="3" type="ORF">PEVE_00003422</name>
</gene>
<protein>
    <recommendedName>
        <fullName evidence="2">BRICHOS domain-containing protein</fullName>
    </recommendedName>
</protein>
<dbReference type="Proteomes" id="UP001159427">
    <property type="component" value="Unassembled WGS sequence"/>
</dbReference>
<keyword evidence="4" id="KW-1185">Reference proteome</keyword>
<keyword evidence="1" id="KW-1015">Disulfide bond</keyword>
<evidence type="ECO:0000313" key="3">
    <source>
        <dbReference type="EMBL" id="CAH3159855.1"/>
    </source>
</evidence>
<dbReference type="Pfam" id="PF04089">
    <property type="entry name" value="BRICHOS"/>
    <property type="match status" value="1"/>
</dbReference>
<organism evidence="3 4">
    <name type="scientific">Porites evermanni</name>
    <dbReference type="NCBI Taxonomy" id="104178"/>
    <lineage>
        <taxon>Eukaryota</taxon>
        <taxon>Metazoa</taxon>
        <taxon>Cnidaria</taxon>
        <taxon>Anthozoa</taxon>
        <taxon>Hexacorallia</taxon>
        <taxon>Scleractinia</taxon>
        <taxon>Fungiina</taxon>
        <taxon>Poritidae</taxon>
        <taxon>Porites</taxon>
    </lineage>
</organism>
<feature type="non-terminal residue" evidence="3">
    <location>
        <position position="132"/>
    </location>
</feature>
<dbReference type="EMBL" id="CALNXI010001201">
    <property type="protein sequence ID" value="CAH3159855.1"/>
    <property type="molecule type" value="Genomic_DNA"/>
</dbReference>
<dbReference type="InterPro" id="IPR007084">
    <property type="entry name" value="BRICHOS_dom"/>
</dbReference>
<proteinExistence type="predicted"/>
<accession>A0ABN8QA25</accession>
<comment type="caution">
    <text evidence="3">The sequence shown here is derived from an EMBL/GenBank/DDBJ whole genome shotgun (WGS) entry which is preliminary data.</text>
</comment>
<evidence type="ECO:0000256" key="1">
    <source>
        <dbReference type="ARBA" id="ARBA00023157"/>
    </source>
</evidence>
<name>A0ABN8QA25_9CNID</name>
<dbReference type="PROSITE" id="PS50869">
    <property type="entry name" value="BRICHOS"/>
    <property type="match status" value="1"/>
</dbReference>
<evidence type="ECO:0000313" key="4">
    <source>
        <dbReference type="Proteomes" id="UP001159427"/>
    </source>
</evidence>